<reference evidence="1" key="1">
    <citation type="journal article" date="2021" name="PeerJ">
        <title>Extensive microbial diversity within the chicken gut microbiome revealed by metagenomics and culture.</title>
        <authorList>
            <person name="Gilroy R."/>
            <person name="Ravi A."/>
            <person name="Getino M."/>
            <person name="Pursley I."/>
            <person name="Horton D.L."/>
            <person name="Alikhan N.F."/>
            <person name="Baker D."/>
            <person name="Gharbi K."/>
            <person name="Hall N."/>
            <person name="Watson M."/>
            <person name="Adriaenssens E.M."/>
            <person name="Foster-Nyarko E."/>
            <person name="Jarju S."/>
            <person name="Secka A."/>
            <person name="Antonio M."/>
            <person name="Oren A."/>
            <person name="Chaudhuri R.R."/>
            <person name="La Ragione R."/>
            <person name="Hildebrand F."/>
            <person name="Pallen M.J."/>
        </authorList>
    </citation>
    <scope>NUCLEOTIDE SEQUENCE</scope>
    <source>
        <strain evidence="1">3204</strain>
    </source>
</reference>
<proteinExistence type="predicted"/>
<dbReference type="EMBL" id="DXCM01000022">
    <property type="protein sequence ID" value="HIY91857.1"/>
    <property type="molecule type" value="Genomic_DNA"/>
</dbReference>
<gene>
    <name evidence="1" type="ORF">H9820_02790</name>
</gene>
<dbReference type="Proteomes" id="UP000824013">
    <property type="component" value="Unassembled WGS sequence"/>
</dbReference>
<evidence type="ECO:0000313" key="1">
    <source>
        <dbReference type="EMBL" id="HIY91857.1"/>
    </source>
</evidence>
<comment type="caution">
    <text evidence="1">The sequence shown here is derived from an EMBL/GenBank/DDBJ whole genome shotgun (WGS) entry which is preliminary data.</text>
</comment>
<evidence type="ECO:0000313" key="2">
    <source>
        <dbReference type="Proteomes" id="UP000824013"/>
    </source>
</evidence>
<reference evidence="1" key="2">
    <citation type="submission" date="2021-04" db="EMBL/GenBank/DDBJ databases">
        <authorList>
            <person name="Gilroy R."/>
        </authorList>
    </citation>
    <scope>NUCLEOTIDE SEQUENCE</scope>
    <source>
        <strain evidence="1">3204</strain>
    </source>
</reference>
<accession>A0A9D1ZKV2</accession>
<organism evidence="1 2">
    <name type="scientific">Candidatus Companilactobacillus pullicola</name>
    <dbReference type="NCBI Taxonomy" id="2838523"/>
    <lineage>
        <taxon>Bacteria</taxon>
        <taxon>Bacillati</taxon>
        <taxon>Bacillota</taxon>
        <taxon>Bacilli</taxon>
        <taxon>Lactobacillales</taxon>
        <taxon>Lactobacillaceae</taxon>
        <taxon>Companilactobacillus</taxon>
    </lineage>
</organism>
<dbReference type="AlphaFoldDB" id="A0A9D1ZKV2"/>
<protein>
    <submittedName>
        <fullName evidence="1">Uncharacterized protein</fullName>
    </submittedName>
</protein>
<name>A0A9D1ZKV2_9LACO</name>
<sequence>MIAMIENINLDELYDLQEKLFKLGMLTTDKDVSDKIYEVLHLVDEGIERKKNAGTN</sequence>